<organism evidence="8 9">
    <name type="scientific">Candidozyma haemuli</name>
    <dbReference type="NCBI Taxonomy" id="45357"/>
    <lineage>
        <taxon>Eukaryota</taxon>
        <taxon>Fungi</taxon>
        <taxon>Dikarya</taxon>
        <taxon>Ascomycota</taxon>
        <taxon>Saccharomycotina</taxon>
        <taxon>Pichiomycetes</taxon>
        <taxon>Metschnikowiaceae</taxon>
        <taxon>Candidozyma</taxon>
    </lineage>
</organism>
<comment type="similarity">
    <text evidence="1">Belongs to the pyridoxine kinase family.</text>
</comment>
<evidence type="ECO:0000256" key="2">
    <source>
        <dbReference type="ARBA" id="ARBA00012104"/>
    </source>
</evidence>
<dbReference type="EMBL" id="PKFO01000005">
    <property type="protein sequence ID" value="PVH21751.1"/>
    <property type="molecule type" value="Genomic_DNA"/>
</dbReference>
<evidence type="ECO:0000256" key="3">
    <source>
        <dbReference type="ARBA" id="ARBA00022679"/>
    </source>
</evidence>
<keyword evidence="6" id="KW-0067">ATP-binding</keyword>
<dbReference type="AlphaFoldDB" id="A0A2V1AY31"/>
<keyword evidence="5 8" id="KW-0418">Kinase</keyword>
<evidence type="ECO:0000256" key="1">
    <source>
        <dbReference type="ARBA" id="ARBA00008805"/>
    </source>
</evidence>
<evidence type="ECO:0000256" key="6">
    <source>
        <dbReference type="ARBA" id="ARBA00022840"/>
    </source>
</evidence>
<dbReference type="InterPro" id="IPR013749">
    <property type="entry name" value="PM/HMP-P_kinase-1"/>
</dbReference>
<dbReference type="GO" id="GO:0005524">
    <property type="term" value="F:ATP binding"/>
    <property type="evidence" value="ECO:0007669"/>
    <property type="project" value="UniProtKB-KW"/>
</dbReference>
<keyword evidence="3" id="KW-0808">Transferase</keyword>
<evidence type="ECO:0000313" key="8">
    <source>
        <dbReference type="EMBL" id="PVH21751.1"/>
    </source>
</evidence>
<reference evidence="8 9" key="1">
    <citation type="submission" date="2017-12" db="EMBL/GenBank/DDBJ databases">
        <title>Genome Sequence of a Multidrug-Resistant Candida haemulonii Isolate from a Patient with Chronic Leg Ulcers in Israel.</title>
        <authorList>
            <person name="Chow N.A."/>
            <person name="Gade L."/>
            <person name="Batra D."/>
            <person name="Rowe L.A."/>
            <person name="Ben-Ami R."/>
            <person name="Loparev V.N."/>
            <person name="Litvintseva A.P."/>
        </authorList>
    </citation>
    <scope>NUCLEOTIDE SEQUENCE [LARGE SCALE GENOMIC DNA]</scope>
    <source>
        <strain evidence="8 9">B11899</strain>
    </source>
</reference>
<dbReference type="PANTHER" id="PTHR10534:SF2">
    <property type="entry name" value="PYRIDOXAL KINASE"/>
    <property type="match status" value="1"/>
</dbReference>
<protein>
    <recommendedName>
        <fullName evidence="2">pyridoxal kinase</fullName>
        <ecNumber evidence="2">2.7.1.35</ecNumber>
    </recommendedName>
</protein>
<evidence type="ECO:0000256" key="5">
    <source>
        <dbReference type="ARBA" id="ARBA00022777"/>
    </source>
</evidence>
<dbReference type="GO" id="GO:0009443">
    <property type="term" value="P:pyridoxal 5'-phosphate salvage"/>
    <property type="evidence" value="ECO:0007669"/>
    <property type="project" value="InterPro"/>
</dbReference>
<comment type="caution">
    <text evidence="8">The sequence shown here is derived from an EMBL/GenBank/DDBJ whole genome shotgun (WGS) entry which is preliminary data.</text>
</comment>
<dbReference type="GO" id="GO:0008478">
    <property type="term" value="F:pyridoxal kinase activity"/>
    <property type="evidence" value="ECO:0007669"/>
    <property type="project" value="UniProtKB-EC"/>
</dbReference>
<feature type="domain" description="Pyridoxamine kinase/Phosphomethylpyrimidine kinase" evidence="7">
    <location>
        <begin position="90"/>
        <end position="239"/>
    </location>
</feature>
<keyword evidence="9" id="KW-1185">Reference proteome</keyword>
<evidence type="ECO:0000259" key="7">
    <source>
        <dbReference type="Pfam" id="PF08543"/>
    </source>
</evidence>
<dbReference type="Gene3D" id="3.40.1190.20">
    <property type="match status" value="1"/>
</dbReference>
<proteinExistence type="inferred from homology"/>
<dbReference type="InterPro" id="IPR029056">
    <property type="entry name" value="Ribokinase-like"/>
</dbReference>
<sequence>MEIIDTKRLLSVSSHVAHGYVGNRSVVFPLQFLGWDVDAINTTDFSNHPGYGTFGGRKSDPETIEKLFNGLETIQDPNDPYKLSLVGYCPSAGMLEVVYDHIEKLKKANPDMLVVVDPVLGDNGRLYVPEEVVPVHKAFFEKGLVSLVTPNQFELELLTGIKIDSWDAAKKALLEFNKLYKVPSVVLSSLVVDGEMASIGLSKNDQAVDIFKVNIDEIGCSFNGCGDVFAALLTHEFHQNGYVLSSTVLGSVVAKMNKILRVSYAVEQQKTGKQPQTVKDIALVVSRHIFTSNEAPGAQVSKLT</sequence>
<dbReference type="GO" id="GO:0005829">
    <property type="term" value="C:cytosol"/>
    <property type="evidence" value="ECO:0007669"/>
    <property type="project" value="TreeGrafter"/>
</dbReference>
<dbReference type="EC" id="2.7.1.35" evidence="2"/>
<accession>A0A2V1AY31</accession>
<dbReference type="CDD" id="cd01173">
    <property type="entry name" value="pyridoxal_pyridoxamine_kinase"/>
    <property type="match status" value="1"/>
</dbReference>
<dbReference type="VEuPathDB" id="FungiDB:CXQ85_000742"/>
<gene>
    <name evidence="8" type="ORF">CXQ85_000742</name>
</gene>
<dbReference type="SUPFAM" id="SSF53613">
    <property type="entry name" value="Ribokinase-like"/>
    <property type="match status" value="1"/>
</dbReference>
<dbReference type="Proteomes" id="UP000244309">
    <property type="component" value="Unassembled WGS sequence"/>
</dbReference>
<dbReference type="OrthoDB" id="2104723at2759"/>
<name>A0A2V1AY31_9ASCO</name>
<dbReference type="Pfam" id="PF08543">
    <property type="entry name" value="Phos_pyr_kin"/>
    <property type="match status" value="1"/>
</dbReference>
<dbReference type="NCBIfam" id="TIGR00687">
    <property type="entry name" value="pyridox_kin"/>
    <property type="match status" value="1"/>
</dbReference>
<evidence type="ECO:0000313" key="9">
    <source>
        <dbReference type="Proteomes" id="UP000244309"/>
    </source>
</evidence>
<dbReference type="PANTHER" id="PTHR10534">
    <property type="entry name" value="PYRIDOXAL KINASE"/>
    <property type="match status" value="1"/>
</dbReference>
<dbReference type="STRING" id="45357.A0A2V1AY31"/>
<evidence type="ECO:0000256" key="4">
    <source>
        <dbReference type="ARBA" id="ARBA00022741"/>
    </source>
</evidence>
<dbReference type="InterPro" id="IPR004625">
    <property type="entry name" value="PyrdxlKinase"/>
</dbReference>
<dbReference type="RefSeq" id="XP_025342691.1">
    <property type="nucleotide sequence ID" value="XM_025484476.1"/>
</dbReference>
<keyword evidence="4" id="KW-0547">Nucleotide-binding</keyword>
<dbReference type="GeneID" id="37006074"/>